<feature type="compositionally biased region" description="Polar residues" evidence="2">
    <location>
        <begin position="639"/>
        <end position="648"/>
    </location>
</feature>
<dbReference type="PANTHER" id="PTHR14454">
    <property type="entry name" value="GRB2-ASSOCIATED AND REGULATOR OF MAPK PROTEIN FAMILY MEMBER"/>
    <property type="match status" value="1"/>
</dbReference>
<feature type="domain" description="CABIT" evidence="3">
    <location>
        <begin position="64"/>
        <end position="296"/>
    </location>
</feature>
<gene>
    <name evidence="5" type="primary">LOC111120800</name>
</gene>
<dbReference type="KEGG" id="cvn:111120800"/>
<evidence type="ECO:0000313" key="4">
    <source>
        <dbReference type="Proteomes" id="UP000694844"/>
    </source>
</evidence>
<dbReference type="InterPro" id="IPR025946">
    <property type="entry name" value="CABIT_dom"/>
</dbReference>
<feature type="compositionally biased region" description="Polar residues" evidence="2">
    <location>
        <begin position="660"/>
        <end position="680"/>
    </location>
</feature>
<name>A0A8B8CNU7_CRAVI</name>
<feature type="compositionally biased region" description="Basic and acidic residues" evidence="2">
    <location>
        <begin position="750"/>
        <end position="764"/>
    </location>
</feature>
<dbReference type="Pfam" id="PF12736">
    <property type="entry name" value="CABIT"/>
    <property type="match status" value="1"/>
</dbReference>
<protein>
    <submittedName>
        <fullName evidence="5">Uncharacterized protein LOC111120800</fullName>
    </submittedName>
</protein>
<evidence type="ECO:0000256" key="2">
    <source>
        <dbReference type="SAM" id="MobiDB-lite"/>
    </source>
</evidence>
<dbReference type="RefSeq" id="XP_022317482.1">
    <property type="nucleotide sequence ID" value="XM_022461774.1"/>
</dbReference>
<dbReference type="AlphaFoldDB" id="A0A8B8CNU7"/>
<keyword evidence="1" id="KW-0597">Phosphoprotein</keyword>
<dbReference type="InterPro" id="IPR052281">
    <property type="entry name" value="GAREM"/>
</dbReference>
<proteinExistence type="predicted"/>
<feature type="compositionally biased region" description="Low complexity" evidence="2">
    <location>
        <begin position="685"/>
        <end position="697"/>
    </location>
</feature>
<organism evidence="4 5">
    <name type="scientific">Crassostrea virginica</name>
    <name type="common">Eastern oyster</name>
    <dbReference type="NCBI Taxonomy" id="6565"/>
    <lineage>
        <taxon>Eukaryota</taxon>
        <taxon>Metazoa</taxon>
        <taxon>Spiralia</taxon>
        <taxon>Lophotrochozoa</taxon>
        <taxon>Mollusca</taxon>
        <taxon>Bivalvia</taxon>
        <taxon>Autobranchia</taxon>
        <taxon>Pteriomorphia</taxon>
        <taxon>Ostreida</taxon>
        <taxon>Ostreoidea</taxon>
        <taxon>Ostreidae</taxon>
        <taxon>Crassostrea</taxon>
    </lineage>
</organism>
<dbReference type="GeneID" id="111120800"/>
<feature type="region of interest" description="Disordered" evidence="2">
    <location>
        <begin position="793"/>
        <end position="844"/>
    </location>
</feature>
<feature type="region of interest" description="Disordered" evidence="2">
    <location>
        <begin position="466"/>
        <end position="593"/>
    </location>
</feature>
<keyword evidence="4" id="KW-1185">Reference proteome</keyword>
<feature type="region of interest" description="Disordered" evidence="2">
    <location>
        <begin position="636"/>
        <end position="714"/>
    </location>
</feature>
<sequence length="940" mass="105689">MEEGHSLKFLNYEDGIYSLSDIILKFPLPVVVCCDDSQSAVPADRTRFNFDLRQPLVLYRSRNIRKVSARSVHIDPTSRAFHDVGEQLLIPEDYKGFISLLKKNYNNGPVDDFVPHYQEISEVADTATETFLIGGERRVQALQIVRRENGSVVHQQRTLFPGDVLRKGKIYIGEKRRKSKLFRKTKVVTEKYLLCTDDADREILLPFDQKGLFYTLTTNYGDSNHPVMQMSEVVNKRCFPCIVRLVYGRIPNTPCSFTGTLRLERADLEQSVIAATLVNKRNILLEIPTSCDLQFKVAVSSDELFRMPSYHQALELCNEKGSIYMRNIKVCYTITGNAQPIEVPDEEIAPVRRKLSMQLSCGTETSEDNSIDSPERANRMSDYVEMRSVKSDSLTEDSVDEDLSGFSLFSKELNQKDDNPPPCLCTRKFTNPAYIESNEEPQVKSSKESTPVLQIFLENKMISVDMKSNESSTDPSDYPTESKATQKEPAPKPCIGCGSSFDSGIQMEPDGRRPSTVAFSEAGPCNDDEITYDVPRVHSRRQSAPPGSGTVSSSSEKDAAKEAFYRRPSTSVTLPSPRRPPPPLPRTPETPSDLTTIEFAIEEYDSEEEINEPVYQNITGSSCTLDIFGHLGGSPKLTPASSRCSSTRDSGHLSDECLPSRSSNNYDRDQLSPNIFQTTPIGDIPSLPLSRRNSSSRCTDDYQNSPMKIPALPGSKQIPGKFQCESLSLSNDSIEVCDINFMNDSSEENNNERKPLDTDSEQRESSPIITEKFSEVLKLSETDEKDVFCTEPYDERMVSDEMSEEPGSESSESITKERNYSVSSLQSLDVSDDNCEEKEFDKPKVEEKPVTRRYGSKIATSRKKSRQSKDISKMTAQELAVEFRRVGIKQQTIELVLSQDLNGIALLEKYKEHDSIRDFLPSAGIIDQQKISLFIQGCKY</sequence>
<evidence type="ECO:0000256" key="1">
    <source>
        <dbReference type="ARBA" id="ARBA00022553"/>
    </source>
</evidence>
<evidence type="ECO:0000259" key="3">
    <source>
        <dbReference type="Pfam" id="PF12736"/>
    </source>
</evidence>
<feature type="compositionally biased region" description="Basic and acidic residues" evidence="2">
    <location>
        <begin position="555"/>
        <end position="565"/>
    </location>
</feature>
<dbReference type="Proteomes" id="UP000694844">
    <property type="component" value="Chromosome 2"/>
</dbReference>
<feature type="region of interest" description="Disordered" evidence="2">
    <location>
        <begin position="742"/>
        <end position="768"/>
    </location>
</feature>
<dbReference type="PANTHER" id="PTHR14454:SF11">
    <property type="entry name" value="SERRANO, ISOFORM F"/>
    <property type="match status" value="1"/>
</dbReference>
<dbReference type="OrthoDB" id="6076990at2759"/>
<accession>A0A8B8CNU7</accession>
<evidence type="ECO:0000313" key="5">
    <source>
        <dbReference type="RefSeq" id="XP_022317482.1"/>
    </source>
</evidence>
<feature type="compositionally biased region" description="Low complexity" evidence="2">
    <location>
        <begin position="566"/>
        <end position="576"/>
    </location>
</feature>
<feature type="compositionally biased region" description="Pro residues" evidence="2">
    <location>
        <begin position="577"/>
        <end position="588"/>
    </location>
</feature>
<reference evidence="5" key="1">
    <citation type="submission" date="2025-08" db="UniProtKB">
        <authorList>
            <consortium name="RefSeq"/>
        </authorList>
    </citation>
    <scope>IDENTIFICATION</scope>
    <source>
        <tissue evidence="5">Whole sample</tissue>
    </source>
</reference>